<dbReference type="PANTHER" id="PTHR48109:SF1">
    <property type="entry name" value="DIHYDROOROTATE DEHYDROGENASE (FUMARATE)"/>
    <property type="match status" value="1"/>
</dbReference>
<evidence type="ECO:0000256" key="7">
    <source>
        <dbReference type="ARBA" id="ARBA00011911"/>
    </source>
</evidence>
<proteinExistence type="inferred from homology"/>
<name>A0A2S0PAW9_9NEIS</name>
<dbReference type="InterPro" id="IPR012135">
    <property type="entry name" value="Dihydroorotate_DH_1_2"/>
</dbReference>
<evidence type="ECO:0000256" key="2">
    <source>
        <dbReference type="ARBA" id="ARBA00001917"/>
    </source>
</evidence>
<evidence type="ECO:0000256" key="10">
    <source>
        <dbReference type="ARBA" id="ARBA00022643"/>
    </source>
</evidence>
<evidence type="ECO:0000313" key="14">
    <source>
        <dbReference type="EMBL" id="AVY94485.1"/>
    </source>
</evidence>
<dbReference type="GO" id="GO:1990663">
    <property type="term" value="F:dihydroorotate dehydrogenase (fumarate) activity"/>
    <property type="evidence" value="ECO:0007669"/>
    <property type="project" value="UniProtKB-EC"/>
</dbReference>
<reference evidence="14 15" key="1">
    <citation type="submission" date="2018-04" db="EMBL/GenBank/DDBJ databases">
        <title>Denitrifier Microvirgula.</title>
        <authorList>
            <person name="Anderson E."/>
            <person name="Jang J."/>
            <person name="Ishii S."/>
        </authorList>
    </citation>
    <scope>NUCLEOTIDE SEQUENCE [LARGE SCALE GENOMIC DNA]</scope>
    <source>
        <strain evidence="14 15">BE2.4</strain>
    </source>
</reference>
<feature type="domain" description="Dihydroorotate dehydrogenase catalytic" evidence="13">
    <location>
        <begin position="5"/>
        <end position="292"/>
    </location>
</feature>
<dbReference type="EC" id="1.3.98.1" evidence="7"/>
<evidence type="ECO:0000256" key="3">
    <source>
        <dbReference type="ARBA" id="ARBA00004496"/>
    </source>
</evidence>
<dbReference type="GO" id="GO:0044205">
    <property type="term" value="P:'de novo' UMP biosynthetic process"/>
    <property type="evidence" value="ECO:0007669"/>
    <property type="project" value="UniProtKB-UniPathway"/>
</dbReference>
<dbReference type="InterPro" id="IPR005720">
    <property type="entry name" value="Dihydroorotate_DH_cat"/>
</dbReference>
<comment type="catalytic activity">
    <reaction evidence="1">
        <text>(S)-dihydroorotate + fumarate = orotate + succinate</text>
        <dbReference type="Rhea" id="RHEA:30059"/>
        <dbReference type="ChEBI" id="CHEBI:29806"/>
        <dbReference type="ChEBI" id="CHEBI:30031"/>
        <dbReference type="ChEBI" id="CHEBI:30839"/>
        <dbReference type="ChEBI" id="CHEBI:30864"/>
        <dbReference type="EC" id="1.3.98.1"/>
    </reaction>
</comment>
<evidence type="ECO:0000256" key="12">
    <source>
        <dbReference type="ARBA" id="ARBA00023002"/>
    </source>
</evidence>
<evidence type="ECO:0000256" key="8">
    <source>
        <dbReference type="ARBA" id="ARBA00022490"/>
    </source>
</evidence>
<dbReference type="InterPro" id="IPR013785">
    <property type="entry name" value="Aldolase_TIM"/>
</dbReference>
<comment type="subunit">
    <text evidence="6">Homodimer.</text>
</comment>
<evidence type="ECO:0000256" key="9">
    <source>
        <dbReference type="ARBA" id="ARBA00022630"/>
    </source>
</evidence>
<keyword evidence="11" id="KW-0665">Pyrimidine biosynthesis</keyword>
<dbReference type="Gene3D" id="2.30.26.10">
    <property type="entry name" value="Dihydroorotate Dehydrogenase A, chain A, domain 2"/>
    <property type="match status" value="1"/>
</dbReference>
<dbReference type="STRING" id="1122240.GCA_000620105_00201"/>
<dbReference type="UniPathway" id="UPA00070"/>
<dbReference type="OrthoDB" id="9794954at2"/>
<comment type="cofactor">
    <cofactor evidence="2">
        <name>FMN</name>
        <dbReference type="ChEBI" id="CHEBI:58210"/>
    </cofactor>
</comment>
<keyword evidence="15" id="KW-1185">Reference proteome</keyword>
<protein>
    <recommendedName>
        <fullName evidence="7">dihydroorotate oxidase (fumarate)</fullName>
        <ecNumber evidence="7">1.3.98.1</ecNumber>
    </recommendedName>
</protein>
<dbReference type="RefSeq" id="WP_107889427.1">
    <property type="nucleotide sequence ID" value="NZ_CP028519.1"/>
</dbReference>
<dbReference type="Proteomes" id="UP000244173">
    <property type="component" value="Chromosome"/>
</dbReference>
<dbReference type="AlphaFoldDB" id="A0A2S0PAW9"/>
<evidence type="ECO:0000313" key="15">
    <source>
        <dbReference type="Proteomes" id="UP000244173"/>
    </source>
</evidence>
<dbReference type="FunFam" id="3.20.20.70:FF:000027">
    <property type="entry name" value="Dihydropyrimidine dehydrogenase [NADP(+)]"/>
    <property type="match status" value="1"/>
</dbReference>
<dbReference type="PANTHER" id="PTHR48109">
    <property type="entry name" value="DIHYDROOROTATE DEHYDROGENASE (QUINONE), MITOCHONDRIAL-RELATED"/>
    <property type="match status" value="1"/>
</dbReference>
<evidence type="ECO:0000256" key="6">
    <source>
        <dbReference type="ARBA" id="ARBA00011738"/>
    </source>
</evidence>
<comment type="similarity">
    <text evidence="5">Belongs to the dihydroorotate dehydrogenase family. Type 1 subfamily.</text>
</comment>
<dbReference type="InterPro" id="IPR050074">
    <property type="entry name" value="DHO_dehydrogenase"/>
</dbReference>
<dbReference type="NCBIfam" id="NF002702">
    <property type="entry name" value="PRK02506.1"/>
    <property type="match status" value="1"/>
</dbReference>
<sequence length="310" mass="34025">MTDISTHILDQRMRSPVYNASGVMCRETTELEAVRHSDAGALVSKSCTLEARDGNPEPRYAATPFGSINSMGLPNHGYRYYLDYAAHYDYTDKPLFISISGLSLADNLHMLDAFQRLKRPLLPEVNLSCPNVPGKPQLGYSFDDMATALTAIHAAMDIPFGVKLPPYFDISHFEMAAEIFNRFERLKFLTCINSIGNGLVVDTDSETVLIKPKNGLGGIGGDYVLPTALANVNTFYRLCPDKQIIGCGGIGAGEQVFQHILCGASAVQVGTRLWEEGAGLFTRLNQELVAIMQRKGYQCLADFRGKLCTL</sequence>
<dbReference type="InterPro" id="IPR033886">
    <property type="entry name" value="DHOD_1A"/>
</dbReference>
<dbReference type="Gene3D" id="3.20.20.70">
    <property type="entry name" value="Aldolase class I"/>
    <property type="match status" value="1"/>
</dbReference>
<accession>A0A2S0PAW9</accession>
<keyword evidence="10" id="KW-0288">FMN</keyword>
<dbReference type="CDD" id="cd04741">
    <property type="entry name" value="DHOD_1A_like"/>
    <property type="match status" value="1"/>
</dbReference>
<evidence type="ECO:0000256" key="11">
    <source>
        <dbReference type="ARBA" id="ARBA00022975"/>
    </source>
</evidence>
<dbReference type="Pfam" id="PF01180">
    <property type="entry name" value="DHO_dh"/>
    <property type="match status" value="1"/>
</dbReference>
<gene>
    <name evidence="14" type="ORF">DAI18_10845</name>
</gene>
<dbReference type="GO" id="GO:0006207">
    <property type="term" value="P:'de novo' pyrimidine nucleobase biosynthetic process"/>
    <property type="evidence" value="ECO:0007669"/>
    <property type="project" value="TreeGrafter"/>
</dbReference>
<evidence type="ECO:0000256" key="4">
    <source>
        <dbReference type="ARBA" id="ARBA00004725"/>
    </source>
</evidence>
<evidence type="ECO:0000256" key="5">
    <source>
        <dbReference type="ARBA" id="ARBA00008008"/>
    </source>
</evidence>
<dbReference type="KEGG" id="maer:DAI18_10845"/>
<dbReference type="SUPFAM" id="SSF51395">
    <property type="entry name" value="FMN-linked oxidoreductases"/>
    <property type="match status" value="1"/>
</dbReference>
<dbReference type="GO" id="GO:0005737">
    <property type="term" value="C:cytoplasm"/>
    <property type="evidence" value="ECO:0007669"/>
    <property type="project" value="UniProtKB-SubCell"/>
</dbReference>
<evidence type="ECO:0000259" key="13">
    <source>
        <dbReference type="Pfam" id="PF01180"/>
    </source>
</evidence>
<dbReference type="PIRSF" id="PIRSF000164">
    <property type="entry name" value="DHO_oxidase"/>
    <property type="match status" value="1"/>
</dbReference>
<keyword evidence="8" id="KW-0963">Cytoplasm</keyword>
<organism evidence="14 15">
    <name type="scientific">Microvirgula aerodenitrificans</name>
    <dbReference type="NCBI Taxonomy" id="57480"/>
    <lineage>
        <taxon>Bacteria</taxon>
        <taxon>Pseudomonadati</taxon>
        <taxon>Pseudomonadota</taxon>
        <taxon>Betaproteobacteria</taxon>
        <taxon>Neisseriales</taxon>
        <taxon>Aquaspirillaceae</taxon>
        <taxon>Microvirgula</taxon>
    </lineage>
</organism>
<comment type="pathway">
    <text evidence="4">Pyrimidine metabolism; UMP biosynthesis via de novo pathway.</text>
</comment>
<comment type="subcellular location">
    <subcellularLocation>
        <location evidence="3">Cytoplasm</location>
    </subcellularLocation>
</comment>
<keyword evidence="12" id="KW-0560">Oxidoreductase</keyword>
<dbReference type="EMBL" id="CP028519">
    <property type="protein sequence ID" value="AVY94485.1"/>
    <property type="molecule type" value="Genomic_DNA"/>
</dbReference>
<keyword evidence="9" id="KW-0285">Flavoprotein</keyword>
<evidence type="ECO:0000256" key="1">
    <source>
        <dbReference type="ARBA" id="ARBA00001694"/>
    </source>
</evidence>
<dbReference type="InterPro" id="IPR023359">
    <property type="entry name" value="Dihydro_DH_chainA_dom2"/>
</dbReference>